<evidence type="ECO:0000256" key="4">
    <source>
        <dbReference type="ARBA" id="ARBA00022741"/>
    </source>
</evidence>
<dbReference type="AlphaFoldDB" id="A0A497F1H6"/>
<evidence type="ECO:0000259" key="7">
    <source>
        <dbReference type="Pfam" id="PF14535"/>
    </source>
</evidence>
<dbReference type="GO" id="GO:0000166">
    <property type="term" value="F:nucleotide binding"/>
    <property type="evidence" value="ECO:0007669"/>
    <property type="project" value="UniProtKB-KW"/>
</dbReference>
<feature type="domain" description="AMP-dependent ligase C-terminal" evidence="7">
    <location>
        <begin position="327"/>
        <end position="423"/>
    </location>
</feature>
<name>A0A497F1H6_9CREN</name>
<evidence type="ECO:0000259" key="6">
    <source>
        <dbReference type="Pfam" id="PF00501"/>
    </source>
</evidence>
<dbReference type="InterPro" id="IPR011880">
    <property type="entry name" value="PA_CoA_ligase"/>
</dbReference>
<comment type="pathway">
    <text evidence="1">Aromatic compound metabolism.</text>
</comment>
<proteinExistence type="predicted"/>
<dbReference type="SUPFAM" id="SSF56801">
    <property type="entry name" value="Acetyl-CoA synthetase-like"/>
    <property type="match status" value="1"/>
</dbReference>
<evidence type="ECO:0000313" key="8">
    <source>
        <dbReference type="EMBL" id="RLE53493.1"/>
    </source>
</evidence>
<comment type="caution">
    <text evidence="8">The sequence shown here is derived from an EMBL/GenBank/DDBJ whole genome shotgun (WGS) entry which is preliminary data.</text>
</comment>
<accession>A0A497F1H6</accession>
<dbReference type="Pfam" id="PF00501">
    <property type="entry name" value="AMP-binding"/>
    <property type="match status" value="1"/>
</dbReference>
<reference evidence="8 9" key="1">
    <citation type="submission" date="2018-06" db="EMBL/GenBank/DDBJ databases">
        <title>Extensive metabolic versatility and redundancy in microbially diverse, dynamic hydrothermal sediments.</title>
        <authorList>
            <person name="Dombrowski N."/>
            <person name="Teske A."/>
            <person name="Baker B.J."/>
        </authorList>
    </citation>
    <scope>NUCLEOTIDE SEQUENCE [LARGE SCALE GENOMIC DNA]</scope>
    <source>
        <strain evidence="8">B34_G17</strain>
    </source>
</reference>
<sequence>MKLSEIKELQSKLLRALIRRVYEKVPFYHKKLKEVGLTPDDVKSVEDLQKKKFFTVKDDLRANYPLSLLAVPQREVVRIHASSGTTGLPTIMAYTQGDIERWAELNARCLAVAGASQEDVVQVAYGYGLFTGGLGLHYGAEKLGAKVIPASVGNTKRQIKLMKDLKATVLCCTPSYALYIAEVAREEGVDPGRDLNLNLGIFGAEPWSEGTRKRIEEELDLRAHDIYGMSELYGPGVAIECVERNGLHVWCDHFIVEVIDPKTGEALEPGEEGELVFTTLTKEALPLIRYRSRDISILEEEPCSCGLEHPRIMRIRGRTDDMIKVRGVAVFPSQVEEVLSRIDGLAGHYQIIVDRDGPLDKLKVRVEVASSYVSDKLSDLMKLQQKVEEELREALAVRAEVELVEPKGLPRSEGKAQRVIDLRKV</sequence>
<evidence type="ECO:0000256" key="2">
    <source>
        <dbReference type="ARBA" id="ARBA00011245"/>
    </source>
</evidence>
<dbReference type="EMBL" id="QMQX01000009">
    <property type="protein sequence ID" value="RLE53493.1"/>
    <property type="molecule type" value="Genomic_DNA"/>
</dbReference>
<evidence type="ECO:0000256" key="3">
    <source>
        <dbReference type="ARBA" id="ARBA00022598"/>
    </source>
</evidence>
<dbReference type="Pfam" id="PF14535">
    <property type="entry name" value="AMP-binding_C_2"/>
    <property type="match status" value="1"/>
</dbReference>
<dbReference type="Proteomes" id="UP000272051">
    <property type="component" value="Unassembled WGS sequence"/>
</dbReference>
<dbReference type="FunFam" id="3.40.50.12780:FF:000016">
    <property type="entry name" value="Phenylacetate-coenzyme A ligase"/>
    <property type="match status" value="1"/>
</dbReference>
<feature type="domain" description="AMP-dependent synthetase/ligase" evidence="6">
    <location>
        <begin position="71"/>
        <end position="277"/>
    </location>
</feature>
<dbReference type="GO" id="GO:0010124">
    <property type="term" value="P:phenylacetate catabolic process"/>
    <property type="evidence" value="ECO:0007669"/>
    <property type="project" value="InterPro"/>
</dbReference>
<dbReference type="InterPro" id="IPR028154">
    <property type="entry name" value="AMP-dep_Lig_C"/>
</dbReference>
<dbReference type="PIRSF" id="PIRSF006444">
    <property type="entry name" value="PaaK"/>
    <property type="match status" value="1"/>
</dbReference>
<dbReference type="InterPro" id="IPR000873">
    <property type="entry name" value="AMP-dep_synth/lig_dom"/>
</dbReference>
<dbReference type="PANTHER" id="PTHR43845">
    <property type="entry name" value="BLR5969 PROTEIN"/>
    <property type="match status" value="1"/>
</dbReference>
<gene>
    <name evidence="8" type="ORF">DRJ33_00920</name>
</gene>
<comment type="subunit">
    <text evidence="2">Monomer.</text>
</comment>
<evidence type="ECO:0000313" key="9">
    <source>
        <dbReference type="Proteomes" id="UP000272051"/>
    </source>
</evidence>
<organism evidence="8 9">
    <name type="scientific">Thermoproteota archaeon</name>
    <dbReference type="NCBI Taxonomy" id="2056631"/>
    <lineage>
        <taxon>Archaea</taxon>
        <taxon>Thermoproteota</taxon>
    </lineage>
</organism>
<feature type="coiled-coil region" evidence="5">
    <location>
        <begin position="373"/>
        <end position="400"/>
    </location>
</feature>
<evidence type="ECO:0000256" key="1">
    <source>
        <dbReference type="ARBA" id="ARBA00005211"/>
    </source>
</evidence>
<protein>
    <submittedName>
        <fullName evidence="8">Phenylacetate--CoA ligase</fullName>
    </submittedName>
</protein>
<keyword evidence="3 8" id="KW-0436">Ligase</keyword>
<dbReference type="Gene3D" id="3.30.300.30">
    <property type="match status" value="1"/>
</dbReference>
<keyword evidence="5" id="KW-0175">Coiled coil</keyword>
<dbReference type="GO" id="GO:0047475">
    <property type="term" value="F:phenylacetate-CoA ligase activity"/>
    <property type="evidence" value="ECO:0007669"/>
    <property type="project" value="InterPro"/>
</dbReference>
<evidence type="ECO:0000256" key="5">
    <source>
        <dbReference type="SAM" id="Coils"/>
    </source>
</evidence>
<dbReference type="PANTHER" id="PTHR43845:SF1">
    <property type="entry name" value="BLR5969 PROTEIN"/>
    <property type="match status" value="1"/>
</dbReference>
<keyword evidence="4" id="KW-0547">Nucleotide-binding</keyword>
<dbReference type="InterPro" id="IPR042099">
    <property type="entry name" value="ANL_N_sf"/>
</dbReference>
<dbReference type="Gene3D" id="3.40.50.12780">
    <property type="entry name" value="N-terminal domain of ligase-like"/>
    <property type="match status" value="1"/>
</dbReference>
<dbReference type="CDD" id="cd05913">
    <property type="entry name" value="PaaK"/>
    <property type="match status" value="1"/>
</dbReference>
<dbReference type="InterPro" id="IPR045851">
    <property type="entry name" value="AMP-bd_C_sf"/>
</dbReference>